<protein>
    <submittedName>
        <fullName evidence="1">Uncharacterized protein</fullName>
    </submittedName>
</protein>
<gene>
    <name evidence="1" type="ORF">CCYN2B_120160</name>
</gene>
<dbReference type="EMBL" id="CDOD01000004">
    <property type="protein sequence ID" value="CEN32903.1"/>
    <property type="molecule type" value="Genomic_DNA"/>
</dbReference>
<keyword evidence="2" id="KW-1185">Reference proteome</keyword>
<evidence type="ECO:0000313" key="2">
    <source>
        <dbReference type="Proteomes" id="UP000038055"/>
    </source>
</evidence>
<organism evidence="1 2">
    <name type="scientific">Capnocytophaga cynodegmi</name>
    <dbReference type="NCBI Taxonomy" id="28189"/>
    <lineage>
        <taxon>Bacteria</taxon>
        <taxon>Pseudomonadati</taxon>
        <taxon>Bacteroidota</taxon>
        <taxon>Flavobacteriia</taxon>
        <taxon>Flavobacteriales</taxon>
        <taxon>Flavobacteriaceae</taxon>
        <taxon>Capnocytophaga</taxon>
    </lineage>
</organism>
<dbReference type="AlphaFoldDB" id="A0A0B7H5J9"/>
<sequence length="44" mass="5155">MFLSKNFGKGMKCSQKLKNKISNLIVEFKITKAKRNYNLKYVSL</sequence>
<name>A0A0B7H5J9_9FLAO</name>
<evidence type="ECO:0000313" key="1">
    <source>
        <dbReference type="EMBL" id="CEN32903.1"/>
    </source>
</evidence>
<accession>A0A0B7H5J9</accession>
<proteinExistence type="predicted"/>
<dbReference type="Proteomes" id="UP000038055">
    <property type="component" value="Unassembled WGS sequence"/>
</dbReference>
<reference evidence="2" key="1">
    <citation type="submission" date="2015-01" db="EMBL/GenBank/DDBJ databases">
        <authorList>
            <person name="MANFREDI Pablo"/>
        </authorList>
    </citation>
    <scope>NUCLEOTIDE SEQUENCE [LARGE SCALE GENOMIC DNA]</scope>
    <source>
        <strain evidence="2">Ccyn2B</strain>
    </source>
</reference>